<organism evidence="2 3">
    <name type="scientific">candidate division WWE3 bacterium GW2011_GWC2_44_9</name>
    <dbReference type="NCBI Taxonomy" id="1619125"/>
    <lineage>
        <taxon>Bacteria</taxon>
        <taxon>Katanobacteria</taxon>
    </lineage>
</organism>
<evidence type="ECO:0000313" key="2">
    <source>
        <dbReference type="EMBL" id="KKT83107.1"/>
    </source>
</evidence>
<evidence type="ECO:0000313" key="3">
    <source>
        <dbReference type="Proteomes" id="UP000034504"/>
    </source>
</evidence>
<evidence type="ECO:0000256" key="1">
    <source>
        <dbReference type="SAM" id="MobiDB-lite"/>
    </source>
</evidence>
<reference evidence="2 3" key="1">
    <citation type="journal article" date="2015" name="Nature">
        <title>rRNA introns, odd ribosomes, and small enigmatic genomes across a large radiation of phyla.</title>
        <authorList>
            <person name="Brown C.T."/>
            <person name="Hug L.A."/>
            <person name="Thomas B.C."/>
            <person name="Sharon I."/>
            <person name="Castelle C.J."/>
            <person name="Singh A."/>
            <person name="Wilkins M.J."/>
            <person name="Williams K.H."/>
            <person name="Banfield J.F."/>
        </authorList>
    </citation>
    <scope>NUCLEOTIDE SEQUENCE [LARGE SCALE GENOMIC DNA]</scope>
</reference>
<gene>
    <name evidence="2" type="ORF">UW82_C0047G0003</name>
</gene>
<protein>
    <submittedName>
        <fullName evidence="2">Uncharacterized protein</fullName>
    </submittedName>
</protein>
<dbReference type="Proteomes" id="UP000034504">
    <property type="component" value="Unassembled WGS sequence"/>
</dbReference>
<comment type="caution">
    <text evidence="2">The sequence shown here is derived from an EMBL/GenBank/DDBJ whole genome shotgun (WGS) entry which is preliminary data.</text>
</comment>
<dbReference type="AlphaFoldDB" id="A0A0G1MQQ7"/>
<name>A0A0G1MQQ7_UNCKA</name>
<dbReference type="EMBL" id="LCJU01000047">
    <property type="protein sequence ID" value="KKT83107.1"/>
    <property type="molecule type" value="Genomic_DNA"/>
</dbReference>
<feature type="region of interest" description="Disordered" evidence="1">
    <location>
        <begin position="150"/>
        <end position="172"/>
    </location>
</feature>
<sequence>MSKTVAILYDVPDLADSTKLLLEVKGFKTITETDRRSILTGGQIQADVAIIHLGLFVSRDSFDVDMANLGRIIGRLGKNTRRIFESSHETRQVLDTLLLVGADHYVNILLSDASEKTLKFTGYGKVDAGEIELRGKQVWSAEGVTLPSGDLKRNPNFDREGDDYFRRSRPEE</sequence>
<accession>A0A0G1MQQ7</accession>
<proteinExistence type="predicted"/>